<sequence length="98" mass="10055">MGITARTGRDAPARILETGNHQPDPSPGGDRPPPPPAGPTVSAGGENPGFNLLSPTLSPQSSRWTLPLPGSGDWCPGFRNSPRLEPTVIPGGLRGPST</sequence>
<gene>
    <name evidence="1" type="ORF">MRATA1EN22A_LOCUS20456</name>
</gene>
<evidence type="ECO:0000313" key="1">
    <source>
        <dbReference type="EMBL" id="CAN0470237.1"/>
    </source>
</evidence>
<reference evidence="1" key="1">
    <citation type="submission" date="2023-05" db="EMBL/GenBank/DDBJ databases">
        <authorList>
            <consortium name="ELIXIR-Norway"/>
        </authorList>
    </citation>
    <scope>NUCLEOTIDE SEQUENCE</scope>
</reference>
<dbReference type="Proteomes" id="UP001162501">
    <property type="component" value="Chromosome 31"/>
</dbReference>
<accession>A0AC59ZQA8</accession>
<dbReference type="EMBL" id="OX596115">
    <property type="protein sequence ID" value="CAN0470237.1"/>
    <property type="molecule type" value="Genomic_DNA"/>
</dbReference>
<evidence type="ECO:0000313" key="2">
    <source>
        <dbReference type="Proteomes" id="UP001162501"/>
    </source>
</evidence>
<name>A0AC59ZQA8_RANTA</name>
<reference evidence="1" key="2">
    <citation type="submission" date="2025-03" db="EMBL/GenBank/DDBJ databases">
        <authorList>
            <consortium name="ELIXIR-Norway"/>
            <consortium name="Elixir Norway"/>
        </authorList>
    </citation>
    <scope>NUCLEOTIDE SEQUENCE</scope>
</reference>
<organism evidence="1 2">
    <name type="scientific">Rangifer tarandus platyrhynchus</name>
    <name type="common">Svalbard reindeer</name>
    <dbReference type="NCBI Taxonomy" id="3082113"/>
    <lineage>
        <taxon>Eukaryota</taxon>
        <taxon>Metazoa</taxon>
        <taxon>Chordata</taxon>
        <taxon>Craniata</taxon>
        <taxon>Vertebrata</taxon>
        <taxon>Euteleostomi</taxon>
        <taxon>Mammalia</taxon>
        <taxon>Eutheria</taxon>
        <taxon>Laurasiatheria</taxon>
        <taxon>Artiodactyla</taxon>
        <taxon>Ruminantia</taxon>
        <taxon>Pecora</taxon>
        <taxon>Cervidae</taxon>
        <taxon>Odocoileinae</taxon>
        <taxon>Rangifer</taxon>
    </lineage>
</organism>
<proteinExistence type="predicted"/>
<protein>
    <submittedName>
        <fullName evidence="1">Uncharacterized protein</fullName>
    </submittedName>
</protein>